<evidence type="ECO:0000256" key="1">
    <source>
        <dbReference type="SAM" id="SignalP"/>
    </source>
</evidence>
<dbReference type="Proteomes" id="UP000822688">
    <property type="component" value="Chromosome 2"/>
</dbReference>
<dbReference type="PANTHER" id="PTHR17630:SF44">
    <property type="entry name" value="PROTEIN AIM2"/>
    <property type="match status" value="1"/>
</dbReference>
<evidence type="ECO:0000313" key="3">
    <source>
        <dbReference type="EMBL" id="KAG0587211.1"/>
    </source>
</evidence>
<name>A0A8T0IX04_CERPU</name>
<dbReference type="InterPro" id="IPR029058">
    <property type="entry name" value="AB_hydrolase_fold"/>
</dbReference>
<dbReference type="SUPFAM" id="SSF53474">
    <property type="entry name" value="alpha/beta-Hydrolases"/>
    <property type="match status" value="1"/>
</dbReference>
<keyword evidence="1" id="KW-0732">Signal</keyword>
<comment type="caution">
    <text evidence="3">The sequence shown here is derived from an EMBL/GenBank/DDBJ whole genome shotgun (WGS) entry which is preliminary data.</text>
</comment>
<dbReference type="GO" id="GO:0016787">
    <property type="term" value="F:hydrolase activity"/>
    <property type="evidence" value="ECO:0007669"/>
    <property type="project" value="InterPro"/>
</dbReference>
<reference evidence="3" key="1">
    <citation type="submission" date="2020-06" db="EMBL/GenBank/DDBJ databases">
        <title>WGS assembly of Ceratodon purpureus strain R40.</title>
        <authorList>
            <person name="Carey S.B."/>
            <person name="Jenkins J."/>
            <person name="Shu S."/>
            <person name="Lovell J.T."/>
            <person name="Sreedasyam A."/>
            <person name="Maumus F."/>
            <person name="Tiley G.P."/>
            <person name="Fernandez-Pozo N."/>
            <person name="Barry K."/>
            <person name="Chen C."/>
            <person name="Wang M."/>
            <person name="Lipzen A."/>
            <person name="Daum C."/>
            <person name="Saski C.A."/>
            <person name="Payton A.C."/>
            <person name="Mcbreen J.C."/>
            <person name="Conrad R.E."/>
            <person name="Kollar L.M."/>
            <person name="Olsson S."/>
            <person name="Huttunen S."/>
            <person name="Landis J.B."/>
            <person name="Wickett N.J."/>
            <person name="Johnson M.G."/>
            <person name="Rensing S.A."/>
            <person name="Grimwood J."/>
            <person name="Schmutz J."/>
            <person name="Mcdaniel S.F."/>
        </authorList>
    </citation>
    <scope>NUCLEOTIDE SEQUENCE</scope>
    <source>
        <strain evidence="3">R40</strain>
    </source>
</reference>
<evidence type="ECO:0000259" key="2">
    <source>
        <dbReference type="Pfam" id="PF01738"/>
    </source>
</evidence>
<sequence length="257" mass="28152">MMARFAPLLLALVLLFQASDSLGSDTLDASTHNAAPPANSNWTGHEAKLVGLDVYVSGSTSASAAVLMVSDVFGWKAPLFRKLADKIAASGYHVVAPDYFRGDPLVNVSDLPTWIVKHPPAAEVETTYELVDALKKEGFHSVGLAGFCWGAKVAILSSKQTGRVKVLVQAHPAFATYSDYAEVAVPISILASPTDGLAAFKGLLKERRKEHLKVYLKIFTHVEHGWTIRYNETDKQAVKKANKAHLLMIKWFHKYLH</sequence>
<dbReference type="PANTHER" id="PTHR17630">
    <property type="entry name" value="DIENELACTONE HYDROLASE"/>
    <property type="match status" value="1"/>
</dbReference>
<dbReference type="EMBL" id="CM026422">
    <property type="protein sequence ID" value="KAG0587211.1"/>
    <property type="molecule type" value="Genomic_DNA"/>
</dbReference>
<dbReference type="Pfam" id="PF01738">
    <property type="entry name" value="DLH"/>
    <property type="match status" value="1"/>
</dbReference>
<protein>
    <recommendedName>
        <fullName evidence="2">Dienelactone hydrolase domain-containing protein</fullName>
    </recommendedName>
</protein>
<feature type="signal peptide" evidence="1">
    <location>
        <begin position="1"/>
        <end position="23"/>
    </location>
</feature>
<proteinExistence type="predicted"/>
<keyword evidence="4" id="KW-1185">Reference proteome</keyword>
<feature type="domain" description="Dienelactone hydrolase" evidence="2">
    <location>
        <begin position="53"/>
        <end position="255"/>
    </location>
</feature>
<feature type="chain" id="PRO_5035939380" description="Dienelactone hydrolase domain-containing protein" evidence="1">
    <location>
        <begin position="24"/>
        <end position="257"/>
    </location>
</feature>
<gene>
    <name evidence="3" type="ORF">KC19_2G148500</name>
</gene>
<accession>A0A8T0IX04</accession>
<dbReference type="InterPro" id="IPR002925">
    <property type="entry name" value="Dienelactn_hydro"/>
</dbReference>
<evidence type="ECO:0000313" key="4">
    <source>
        <dbReference type="Proteomes" id="UP000822688"/>
    </source>
</evidence>
<dbReference type="AlphaFoldDB" id="A0A8T0IX04"/>
<dbReference type="Gene3D" id="3.40.50.1820">
    <property type="entry name" value="alpha/beta hydrolase"/>
    <property type="match status" value="1"/>
</dbReference>
<organism evidence="3 4">
    <name type="scientific">Ceratodon purpureus</name>
    <name type="common">Fire moss</name>
    <name type="synonym">Dicranum purpureum</name>
    <dbReference type="NCBI Taxonomy" id="3225"/>
    <lineage>
        <taxon>Eukaryota</taxon>
        <taxon>Viridiplantae</taxon>
        <taxon>Streptophyta</taxon>
        <taxon>Embryophyta</taxon>
        <taxon>Bryophyta</taxon>
        <taxon>Bryophytina</taxon>
        <taxon>Bryopsida</taxon>
        <taxon>Dicranidae</taxon>
        <taxon>Pseudoditrichales</taxon>
        <taxon>Ditrichaceae</taxon>
        <taxon>Ceratodon</taxon>
    </lineage>
</organism>